<dbReference type="PANTHER" id="PTHR33074:SF135">
    <property type="entry name" value="DUF1618 DOMAIN-CONTAINING PROTEIN"/>
    <property type="match status" value="1"/>
</dbReference>
<sequence length="866" mass="97484">MAVPTLSFNPSTLVGSDAAGCTTGTACAGLPEWALLCRVGRNSRRRNATTARSHTSDGFAVEVSFWLVDPPGVYYFSVSCPGYQNFTSSLICTEDAFVLFSVACWGSTENYFIYTARGRNNSRDSRIHAAGDPPLHCVPHRDALLPPSCVGLRSMVVPSTQLVGSDAAGCTTGTARSRFPEWALLCRVGRKSRRRNATTARSHTRDGFAVEVSFWLVDPPGVSYFSVRCPGYQKFTSSLICAEDAFVLFSVAPWGSTQHYIVYTARGRGPGPTTIFGLLPRGGEHYAVAFIDRKVRNWTLDGDSWRFDTYIFSSKTGAWRSSHASLVHLSVSDKRLCDQHTFSKQITVGEGSMGWVDSDHGILLLHNLFDDGRPVIDLIPLPRCASRYKFFDVDILNLEKATLTHQIEDKVPMIAHDNKLELCELRVSFLVTNDVLERMHSHVTDKQHICYGLVIGISLLNTRLRENRRRVQDRPFDSNHGICPKIHDPTLKQRFTRERHVASTVEKAANIINEFVGLRHHFGGCFFFDSCIVYDITRREMFRNLSDIWTKEIDQYSTNQDCIKMKESLAVGLGPILGLHMNGWGLSKTGPELNSLATKTAGRLLLLRPLPRLPKVHFLAHLRQDAFVLFSVAPWGSTQHYFVYTARGRGPGPGPTVTQPSLRLLPHPSPAFNGWHTIFGLLPRGGEHYAVAFVDRKVHNWTLDGDFWRFDTYLFSSETGAWRSNHASLVHLSVSDKRLCDQHTFSKQITVGEGSMGWVDSDHGILLLHNLFDDGRPIIDLIPLPRCASRYFFNEKNLKIFLDLNKIWRICYTEWGSHKSQWAIPATLTVERVALQQHRLTVQNVTVSVMNKRINLYTPDRRIVTC</sequence>
<dbReference type="PANTHER" id="PTHR33074">
    <property type="entry name" value="EXPRESSED PROTEIN-RELATED"/>
    <property type="match status" value="1"/>
</dbReference>
<organism evidence="1">
    <name type="scientific">Triticum aestivum</name>
    <name type="common">Wheat</name>
    <dbReference type="NCBI Taxonomy" id="4565"/>
    <lineage>
        <taxon>Eukaryota</taxon>
        <taxon>Viridiplantae</taxon>
        <taxon>Streptophyta</taxon>
        <taxon>Embryophyta</taxon>
        <taxon>Tracheophyta</taxon>
        <taxon>Spermatophyta</taxon>
        <taxon>Magnoliopsida</taxon>
        <taxon>Liliopsida</taxon>
        <taxon>Poales</taxon>
        <taxon>Poaceae</taxon>
        <taxon>BOP clade</taxon>
        <taxon>Pooideae</taxon>
        <taxon>Triticodae</taxon>
        <taxon>Triticeae</taxon>
        <taxon>Triticinae</taxon>
        <taxon>Triticum</taxon>
    </lineage>
</organism>
<accession>A0A077RVK8</accession>
<name>A0A077RVK8_WHEAT</name>
<protein>
    <recommendedName>
        <fullName evidence="2">DUF1618 domain-containing protein</fullName>
    </recommendedName>
</protein>
<evidence type="ECO:0008006" key="2">
    <source>
        <dbReference type="Google" id="ProtNLM"/>
    </source>
</evidence>
<dbReference type="HOGENOM" id="CLU_331056_0_0_1"/>
<proteinExistence type="predicted"/>
<evidence type="ECO:0000313" key="1">
    <source>
        <dbReference type="EMBL" id="CDM81179.1"/>
    </source>
</evidence>
<gene>
    <name evidence="1" type="ORF">TRAES_3BF277500020CFD_c1</name>
</gene>
<dbReference type="ExpressionAtlas" id="A0A077RVK8">
    <property type="expression patterns" value="baseline and differential"/>
</dbReference>
<reference evidence="1" key="1">
    <citation type="journal article" date="2014" name="Science">
        <title>Structural and functional partitioning of bread wheat chromosome 3B.</title>
        <authorList>
            <person name="Choulet F."/>
            <person name="Alberti A."/>
            <person name="Theil S."/>
            <person name="Glover N."/>
            <person name="Barbe V."/>
            <person name="Daron J."/>
            <person name="Pingault L."/>
            <person name="Sourdille P."/>
            <person name="Couloux A."/>
            <person name="Paux E."/>
            <person name="Leroy P."/>
            <person name="Mangenot S."/>
            <person name="Guilhot N."/>
            <person name="Le Gouis J."/>
            <person name="Balfourier F."/>
            <person name="Alaux M."/>
            <person name="Jamilloux V."/>
            <person name="Poulain J."/>
            <person name="Durand C."/>
            <person name="Bellec A."/>
            <person name="Gaspin C."/>
            <person name="Safar J."/>
            <person name="Dolezel J."/>
            <person name="Rogers J."/>
            <person name="Vandepoele K."/>
            <person name="Aury J.M."/>
            <person name="Mayer K."/>
            <person name="Berges H."/>
            <person name="Quesneville H."/>
            <person name="Wincker P."/>
            <person name="Feuillet C."/>
        </authorList>
    </citation>
    <scope>NUCLEOTIDE SEQUENCE</scope>
</reference>
<dbReference type="EMBL" id="HG670306">
    <property type="protein sequence ID" value="CDM81179.1"/>
    <property type="molecule type" value="Genomic_DNA"/>
</dbReference>
<dbReference type="AlphaFoldDB" id="A0A077RVK8"/>